<dbReference type="InterPro" id="IPR013879">
    <property type="entry name" value="DUF1761"/>
</dbReference>
<name>A0A932EPZ3_9BACT</name>
<accession>A0A932EPZ3</accession>
<keyword evidence="1" id="KW-0472">Membrane</keyword>
<keyword evidence="1" id="KW-1133">Transmembrane helix</keyword>
<evidence type="ECO:0000256" key="1">
    <source>
        <dbReference type="SAM" id="Phobius"/>
    </source>
</evidence>
<sequence length="145" mass="15812">MQLAWMGINWLAVLAGGVVCMVIGFLWYSPALFARPWMAASGYDINDKAKMDEMKKSMGKTYSLAFLAALLQAAMLAKILAVTGVWGALYGMKIAFGVWLGFVMTVQLTGALFGNQKMKLFAINTGYQLVSYLAMGALLAPMHVR</sequence>
<keyword evidence="1" id="KW-0812">Transmembrane</keyword>
<protein>
    <submittedName>
        <fullName evidence="2">DUF1761 domain-containing protein</fullName>
    </submittedName>
</protein>
<dbReference type="AlphaFoldDB" id="A0A932EPZ3"/>
<evidence type="ECO:0000313" key="3">
    <source>
        <dbReference type="Proteomes" id="UP000779809"/>
    </source>
</evidence>
<reference evidence="2" key="1">
    <citation type="submission" date="2020-07" db="EMBL/GenBank/DDBJ databases">
        <title>Huge and variable diversity of episymbiotic CPR bacteria and DPANN archaea in groundwater ecosystems.</title>
        <authorList>
            <person name="He C.Y."/>
            <person name="Keren R."/>
            <person name="Whittaker M."/>
            <person name="Farag I.F."/>
            <person name="Doudna J."/>
            <person name="Cate J.H.D."/>
            <person name="Banfield J.F."/>
        </authorList>
    </citation>
    <scope>NUCLEOTIDE SEQUENCE</scope>
    <source>
        <strain evidence="2">NC_groundwater_580_Pr5_B-0.1um_64_19</strain>
    </source>
</reference>
<comment type="caution">
    <text evidence="2">The sequence shown here is derived from an EMBL/GenBank/DDBJ whole genome shotgun (WGS) entry which is preliminary data.</text>
</comment>
<dbReference type="Pfam" id="PF08570">
    <property type="entry name" value="DUF1761"/>
    <property type="match status" value="1"/>
</dbReference>
<feature type="transmembrane region" description="Helical" evidence="1">
    <location>
        <begin position="64"/>
        <end position="88"/>
    </location>
</feature>
<feature type="transmembrane region" description="Helical" evidence="1">
    <location>
        <begin position="94"/>
        <end position="114"/>
    </location>
</feature>
<proteinExistence type="predicted"/>
<evidence type="ECO:0000313" key="2">
    <source>
        <dbReference type="EMBL" id="MBI2678223.1"/>
    </source>
</evidence>
<dbReference type="Proteomes" id="UP000779809">
    <property type="component" value="Unassembled WGS sequence"/>
</dbReference>
<gene>
    <name evidence="2" type="ORF">HYX28_05540</name>
</gene>
<feature type="transmembrane region" description="Helical" evidence="1">
    <location>
        <begin position="6"/>
        <end position="28"/>
    </location>
</feature>
<dbReference type="EMBL" id="JACPNR010000006">
    <property type="protein sequence ID" value="MBI2678223.1"/>
    <property type="molecule type" value="Genomic_DNA"/>
</dbReference>
<organism evidence="2 3">
    <name type="scientific">Candidatus Korobacter versatilis</name>
    <dbReference type="NCBI Taxonomy" id="658062"/>
    <lineage>
        <taxon>Bacteria</taxon>
        <taxon>Pseudomonadati</taxon>
        <taxon>Acidobacteriota</taxon>
        <taxon>Terriglobia</taxon>
        <taxon>Terriglobales</taxon>
        <taxon>Candidatus Korobacteraceae</taxon>
        <taxon>Candidatus Korobacter</taxon>
    </lineage>
</organism>
<feature type="transmembrane region" description="Helical" evidence="1">
    <location>
        <begin position="126"/>
        <end position="144"/>
    </location>
</feature>